<dbReference type="AlphaFoldDB" id="A0A255YSB5"/>
<comment type="subcellular location">
    <subcellularLocation>
        <location evidence="1">Cell membrane</location>
        <topology evidence="1">Multi-pass membrane protein</topology>
    </subcellularLocation>
</comment>
<dbReference type="RefSeq" id="WP_094416803.1">
    <property type="nucleotide sequence ID" value="NZ_NOXV01000304.1"/>
</dbReference>
<name>A0A255YSB5_9FLAO</name>
<comment type="similarity">
    <text evidence="2">Belongs to the DoxX family.</text>
</comment>
<keyword evidence="9" id="KW-1185">Reference proteome</keyword>
<dbReference type="PANTHER" id="PTHR33452">
    <property type="entry name" value="OXIDOREDUCTASE CATD-RELATED"/>
    <property type="match status" value="1"/>
</dbReference>
<evidence type="ECO:0000256" key="4">
    <source>
        <dbReference type="ARBA" id="ARBA00022692"/>
    </source>
</evidence>
<dbReference type="Proteomes" id="UP000216605">
    <property type="component" value="Unassembled WGS sequence"/>
</dbReference>
<evidence type="ECO:0000256" key="3">
    <source>
        <dbReference type="ARBA" id="ARBA00022475"/>
    </source>
</evidence>
<reference evidence="8 9" key="1">
    <citation type="submission" date="2017-07" db="EMBL/GenBank/DDBJ databases">
        <title>Flavobacterium cyanobacteriorum sp. nov., isolated from cyanobacterial aggregates in a eutrophic lake.</title>
        <authorList>
            <person name="Cai H."/>
        </authorList>
    </citation>
    <scope>NUCLEOTIDE SEQUENCE [LARGE SCALE GENOMIC DNA]</scope>
    <source>
        <strain evidence="8 9">TH021</strain>
    </source>
</reference>
<evidence type="ECO:0000313" key="9">
    <source>
        <dbReference type="Proteomes" id="UP000216605"/>
    </source>
</evidence>
<dbReference type="GO" id="GO:0005886">
    <property type="term" value="C:plasma membrane"/>
    <property type="evidence" value="ECO:0007669"/>
    <property type="project" value="UniProtKB-SubCell"/>
</dbReference>
<sequence length="138" mass="15289">MARLFFNIKKLNFDVAMLLFRVAVSVQLIVVHGLKKIGVGTGIAETVPNPFGLPEALNQYFAIASNLVFPLFVIIGLFTRLACLPVLAVTLSGYFVVHWNDPLLVKDVPFMYSLCFLFIAAVGGGRYSVDAYFEGRRK</sequence>
<dbReference type="InterPro" id="IPR032808">
    <property type="entry name" value="DoxX"/>
</dbReference>
<accession>A0A255YSB5</accession>
<dbReference type="EMBL" id="NOXV01000304">
    <property type="protein sequence ID" value="OYQ32081.1"/>
    <property type="molecule type" value="Genomic_DNA"/>
</dbReference>
<evidence type="ECO:0000313" key="8">
    <source>
        <dbReference type="EMBL" id="OYQ32081.1"/>
    </source>
</evidence>
<evidence type="ECO:0000256" key="5">
    <source>
        <dbReference type="ARBA" id="ARBA00022989"/>
    </source>
</evidence>
<feature type="transmembrane region" description="Helical" evidence="7">
    <location>
        <begin position="67"/>
        <end position="97"/>
    </location>
</feature>
<dbReference type="PANTHER" id="PTHR33452:SF1">
    <property type="entry name" value="INNER MEMBRANE PROTEIN YPHA-RELATED"/>
    <property type="match status" value="1"/>
</dbReference>
<feature type="transmembrane region" description="Helical" evidence="7">
    <location>
        <begin position="109"/>
        <end position="129"/>
    </location>
</feature>
<evidence type="ECO:0000256" key="7">
    <source>
        <dbReference type="SAM" id="Phobius"/>
    </source>
</evidence>
<keyword evidence="3" id="KW-1003">Cell membrane</keyword>
<comment type="caution">
    <text evidence="8">The sequence shown here is derived from an EMBL/GenBank/DDBJ whole genome shotgun (WGS) entry which is preliminary data.</text>
</comment>
<keyword evidence="6 7" id="KW-0472">Membrane</keyword>
<organism evidence="8 9">
    <name type="scientific">Flavobacterium cyanobacteriorum</name>
    <dbReference type="NCBI Taxonomy" id="2022802"/>
    <lineage>
        <taxon>Bacteria</taxon>
        <taxon>Pseudomonadati</taxon>
        <taxon>Bacteroidota</taxon>
        <taxon>Flavobacteriia</taxon>
        <taxon>Flavobacteriales</taxon>
        <taxon>Flavobacteriaceae</taxon>
        <taxon>Flavobacterium</taxon>
    </lineage>
</organism>
<dbReference type="InterPro" id="IPR051907">
    <property type="entry name" value="DoxX-like_oxidoreductase"/>
</dbReference>
<evidence type="ECO:0000256" key="2">
    <source>
        <dbReference type="ARBA" id="ARBA00006679"/>
    </source>
</evidence>
<keyword evidence="4 7" id="KW-0812">Transmembrane</keyword>
<evidence type="ECO:0000256" key="6">
    <source>
        <dbReference type="ARBA" id="ARBA00023136"/>
    </source>
</evidence>
<dbReference type="Pfam" id="PF07681">
    <property type="entry name" value="DoxX"/>
    <property type="match status" value="1"/>
</dbReference>
<keyword evidence="5 7" id="KW-1133">Transmembrane helix</keyword>
<evidence type="ECO:0000256" key="1">
    <source>
        <dbReference type="ARBA" id="ARBA00004651"/>
    </source>
</evidence>
<protein>
    <submittedName>
        <fullName evidence="8">DoxX family protein</fullName>
    </submittedName>
</protein>
<dbReference type="OrthoDB" id="9813193at2"/>
<proteinExistence type="inferred from homology"/>
<gene>
    <name evidence="8" type="ORF">CHU92_14475</name>
</gene>